<keyword evidence="3" id="KW-1185">Reference proteome</keyword>
<sequence>MADWSFGRLVVGPTGHLNDLADWPLSDRSFGRTAVWRTVRLADLSFGRQVVFFERIKMQDE</sequence>
<accession>A0A085LKJ3</accession>
<evidence type="ECO:0000313" key="1">
    <source>
        <dbReference type="EMBL" id="KFD44786.1"/>
    </source>
</evidence>
<gene>
    <name evidence="2" type="ORF">M513_13628</name>
    <name evidence="1" type="ORF">M513_14337</name>
</gene>
<protein>
    <submittedName>
        <fullName evidence="2">Uncharacterized protein</fullName>
    </submittedName>
</protein>
<reference evidence="2 3" key="1">
    <citation type="journal article" date="2014" name="Nat. Genet.">
        <title>Genome and transcriptome of the porcine whipworm Trichuris suis.</title>
        <authorList>
            <person name="Jex A.R."/>
            <person name="Nejsum P."/>
            <person name="Schwarz E.M."/>
            <person name="Hu L."/>
            <person name="Young N.D."/>
            <person name="Hall R.S."/>
            <person name="Korhonen P.K."/>
            <person name="Liao S."/>
            <person name="Thamsborg S."/>
            <person name="Xia J."/>
            <person name="Xu P."/>
            <person name="Wang S."/>
            <person name="Scheerlinck J.P."/>
            <person name="Hofmann A."/>
            <person name="Sternberg P.W."/>
            <person name="Wang J."/>
            <person name="Gasser R.B."/>
        </authorList>
    </citation>
    <scope>NUCLEOTIDE SEQUENCE [LARGE SCALE GENOMIC DNA]</scope>
    <source>
        <strain evidence="2">DCEP-RM93M</strain>
    </source>
</reference>
<dbReference type="AlphaFoldDB" id="A0A085LKJ3"/>
<evidence type="ECO:0000313" key="3">
    <source>
        <dbReference type="Proteomes" id="UP000030764"/>
    </source>
</evidence>
<proteinExistence type="predicted"/>
<name>A0A085LKJ3_9BILA</name>
<dbReference type="EMBL" id="KL364588">
    <property type="protein sequence ID" value="KFD44786.1"/>
    <property type="molecule type" value="Genomic_DNA"/>
</dbReference>
<dbReference type="Proteomes" id="UP000030764">
    <property type="component" value="Unassembled WGS sequence"/>
</dbReference>
<organism evidence="2 3">
    <name type="scientific">Trichuris suis</name>
    <name type="common">pig whipworm</name>
    <dbReference type="NCBI Taxonomy" id="68888"/>
    <lineage>
        <taxon>Eukaryota</taxon>
        <taxon>Metazoa</taxon>
        <taxon>Ecdysozoa</taxon>
        <taxon>Nematoda</taxon>
        <taxon>Enoplea</taxon>
        <taxon>Dorylaimia</taxon>
        <taxon>Trichinellida</taxon>
        <taxon>Trichuridae</taxon>
        <taxon>Trichuris</taxon>
    </lineage>
</organism>
<dbReference type="EMBL" id="KL363478">
    <property type="protein sequence ID" value="KFD45489.1"/>
    <property type="molecule type" value="Genomic_DNA"/>
</dbReference>
<evidence type="ECO:0000313" key="2">
    <source>
        <dbReference type="EMBL" id="KFD45489.1"/>
    </source>
</evidence>